<accession>A0A5C0SBI8</accession>
<evidence type="ECO:0000256" key="2">
    <source>
        <dbReference type="ARBA" id="ARBA00006573"/>
    </source>
</evidence>
<keyword evidence="3" id="KW-0749">Sporulation</keyword>
<dbReference type="GO" id="GO:0030436">
    <property type="term" value="P:asexual sporulation"/>
    <property type="evidence" value="ECO:0007669"/>
    <property type="project" value="InterPro"/>
</dbReference>
<dbReference type="Pfam" id="PF08141">
    <property type="entry name" value="SspH"/>
    <property type="match status" value="1"/>
</dbReference>
<dbReference type="AlphaFoldDB" id="A0A5C0SBI8"/>
<sequence>MYIPLIPLKNYKKIYTMFIKERYTMDFQRAQQIFNSTKSITVFHKGESIWIERLDPNTQTAYVRTLSGEKTIPVSELQEVH</sequence>
<dbReference type="Proteomes" id="UP000324646">
    <property type="component" value="Chromosome"/>
</dbReference>
<evidence type="ECO:0000256" key="1">
    <source>
        <dbReference type="ARBA" id="ARBA00004288"/>
    </source>
</evidence>
<organism evidence="4 5">
    <name type="scientific">Crassaminicella thermophila</name>
    <dbReference type="NCBI Taxonomy" id="2599308"/>
    <lineage>
        <taxon>Bacteria</taxon>
        <taxon>Bacillati</taxon>
        <taxon>Bacillota</taxon>
        <taxon>Clostridia</taxon>
        <taxon>Eubacteriales</taxon>
        <taxon>Clostridiaceae</taxon>
        <taxon>Crassaminicella</taxon>
    </lineage>
</organism>
<protein>
    <submittedName>
        <fullName evidence="4">Small, acid-soluble spore protein, H family</fullName>
    </submittedName>
</protein>
<name>A0A5C0SBI8_CRATE</name>
<comment type="subcellular location">
    <subcellularLocation>
        <location evidence="1">Spore core</location>
    </subcellularLocation>
</comment>
<evidence type="ECO:0000313" key="4">
    <source>
        <dbReference type="EMBL" id="QEK11282.1"/>
    </source>
</evidence>
<gene>
    <name evidence="4" type="ORF">FQB35_02245</name>
</gene>
<dbReference type="GO" id="GO:0030435">
    <property type="term" value="P:sporulation resulting in formation of a cellular spore"/>
    <property type="evidence" value="ECO:0007669"/>
    <property type="project" value="UniProtKB-KW"/>
</dbReference>
<comment type="similarity">
    <text evidence="2">Belongs to the SspH family.</text>
</comment>
<proteinExistence type="inferred from homology"/>
<dbReference type="EMBL" id="CP042243">
    <property type="protein sequence ID" value="QEK11282.1"/>
    <property type="molecule type" value="Genomic_DNA"/>
</dbReference>
<dbReference type="GO" id="GO:0042601">
    <property type="term" value="C:endospore-forming forespore"/>
    <property type="evidence" value="ECO:0007669"/>
    <property type="project" value="InterPro"/>
</dbReference>
<dbReference type="KEGG" id="crs:FQB35_02245"/>
<dbReference type="InterPro" id="IPR012610">
    <property type="entry name" value="SASP_SspH"/>
</dbReference>
<keyword evidence="5" id="KW-1185">Reference proteome</keyword>
<reference evidence="4 5" key="1">
    <citation type="submission" date="2019-07" db="EMBL/GenBank/DDBJ databases">
        <title>Complete genome of Crassaminicella thermophila SY095.</title>
        <authorList>
            <person name="Li X."/>
        </authorList>
    </citation>
    <scope>NUCLEOTIDE SEQUENCE [LARGE SCALE GENOMIC DNA]</scope>
    <source>
        <strain evidence="4 5">SY095</strain>
    </source>
</reference>
<evidence type="ECO:0000256" key="3">
    <source>
        <dbReference type="ARBA" id="ARBA00022969"/>
    </source>
</evidence>
<evidence type="ECO:0000313" key="5">
    <source>
        <dbReference type="Proteomes" id="UP000324646"/>
    </source>
</evidence>
<dbReference type="OrthoDB" id="1683648at2"/>